<dbReference type="AlphaFoldDB" id="A0A8J9UB78"/>
<evidence type="ECO:0000256" key="1">
    <source>
        <dbReference type="ARBA" id="ARBA00005906"/>
    </source>
</evidence>
<dbReference type="Pfam" id="PF01723">
    <property type="entry name" value="Chorion_1"/>
    <property type="match status" value="1"/>
</dbReference>
<gene>
    <name evidence="5" type="ORF">BINO364_LOCUS3792</name>
</gene>
<accession>A0A8J9UB78</accession>
<evidence type="ECO:0000256" key="2">
    <source>
        <dbReference type="ARBA" id="ARBA00022737"/>
    </source>
</evidence>
<evidence type="ECO:0000313" key="5">
    <source>
        <dbReference type="EMBL" id="CAH0717153.1"/>
    </source>
</evidence>
<protein>
    <submittedName>
        <fullName evidence="5">Uncharacterized protein</fullName>
    </submittedName>
</protein>
<comment type="similarity">
    <text evidence="1 3">Belongs to the chorion protein family.</text>
</comment>
<evidence type="ECO:0000256" key="3">
    <source>
        <dbReference type="RuleBase" id="RU004378"/>
    </source>
</evidence>
<keyword evidence="4" id="KW-0732">Signal</keyword>
<name>A0A8J9UB78_9NEOP</name>
<evidence type="ECO:0000256" key="4">
    <source>
        <dbReference type="SAM" id="SignalP"/>
    </source>
</evidence>
<dbReference type="GO" id="GO:0005213">
    <property type="term" value="F:structural constituent of egg chorion"/>
    <property type="evidence" value="ECO:0007669"/>
    <property type="project" value="InterPro"/>
</dbReference>
<dbReference type="GO" id="GO:0042600">
    <property type="term" value="C:egg chorion"/>
    <property type="evidence" value="ECO:0007669"/>
    <property type="project" value="InterPro"/>
</dbReference>
<dbReference type="Proteomes" id="UP000838878">
    <property type="component" value="Chromosome 11"/>
</dbReference>
<sequence>MVPTVVCVLALFAKIITGQCIGAGYYGNNVISSAAEAAYANNLAQAGVIVPEIGTAFNGGGFQVTSYSPIAPTGITVRADNLVIEGSLAVSGQMPFLGVVAVEGPLPAVGQGSVAYGCGNGNVGIVSEGVENIVPEYASGRGLAAALNGVGCANGGYGPTY</sequence>
<dbReference type="GO" id="GO:0007304">
    <property type="term" value="P:chorion-containing eggshell formation"/>
    <property type="evidence" value="ECO:0007669"/>
    <property type="project" value="InterPro"/>
</dbReference>
<dbReference type="InterPro" id="IPR002635">
    <property type="entry name" value="Chorion"/>
</dbReference>
<keyword evidence="6" id="KW-1185">Reference proteome</keyword>
<feature type="non-terminal residue" evidence="5">
    <location>
        <position position="161"/>
    </location>
</feature>
<dbReference type="EMBL" id="OV170231">
    <property type="protein sequence ID" value="CAH0717153.1"/>
    <property type="molecule type" value="Genomic_DNA"/>
</dbReference>
<feature type="chain" id="PRO_5035466196" evidence="4">
    <location>
        <begin position="19"/>
        <end position="161"/>
    </location>
</feature>
<proteinExistence type="inferred from homology"/>
<dbReference type="OrthoDB" id="6930117at2759"/>
<organism evidence="5 6">
    <name type="scientific">Brenthis ino</name>
    <name type="common">lesser marbled fritillary</name>
    <dbReference type="NCBI Taxonomy" id="405034"/>
    <lineage>
        <taxon>Eukaryota</taxon>
        <taxon>Metazoa</taxon>
        <taxon>Ecdysozoa</taxon>
        <taxon>Arthropoda</taxon>
        <taxon>Hexapoda</taxon>
        <taxon>Insecta</taxon>
        <taxon>Pterygota</taxon>
        <taxon>Neoptera</taxon>
        <taxon>Endopterygota</taxon>
        <taxon>Lepidoptera</taxon>
        <taxon>Glossata</taxon>
        <taxon>Ditrysia</taxon>
        <taxon>Papilionoidea</taxon>
        <taxon>Nymphalidae</taxon>
        <taxon>Heliconiinae</taxon>
        <taxon>Argynnini</taxon>
        <taxon>Brenthis</taxon>
    </lineage>
</organism>
<evidence type="ECO:0000313" key="6">
    <source>
        <dbReference type="Proteomes" id="UP000838878"/>
    </source>
</evidence>
<feature type="signal peptide" evidence="4">
    <location>
        <begin position="1"/>
        <end position="18"/>
    </location>
</feature>
<reference evidence="5" key="1">
    <citation type="submission" date="2021-12" db="EMBL/GenBank/DDBJ databases">
        <authorList>
            <person name="Martin H S."/>
        </authorList>
    </citation>
    <scope>NUCLEOTIDE SEQUENCE</scope>
</reference>
<keyword evidence="2" id="KW-0677">Repeat</keyword>